<dbReference type="AlphaFoldDB" id="A0AA35PZD9"/>
<comment type="caution">
    <text evidence="5">The sequence shown here is derived from an EMBL/GenBank/DDBJ whole genome shotgun (WGS) entry which is preliminary data.</text>
</comment>
<evidence type="ECO:0000313" key="5">
    <source>
        <dbReference type="EMBL" id="CAI6082606.1"/>
    </source>
</evidence>
<organism evidence="5 6">
    <name type="scientific">Clonostachys chloroleuca</name>
    <dbReference type="NCBI Taxonomy" id="1926264"/>
    <lineage>
        <taxon>Eukaryota</taxon>
        <taxon>Fungi</taxon>
        <taxon>Dikarya</taxon>
        <taxon>Ascomycota</taxon>
        <taxon>Pezizomycotina</taxon>
        <taxon>Sordariomycetes</taxon>
        <taxon>Hypocreomycetidae</taxon>
        <taxon>Hypocreales</taxon>
        <taxon>Bionectriaceae</taxon>
        <taxon>Clonostachys</taxon>
    </lineage>
</organism>
<dbReference type="EMBL" id="CABFNP030000733">
    <property type="protein sequence ID" value="CAI6082606.1"/>
    <property type="molecule type" value="Genomic_DNA"/>
</dbReference>
<proteinExistence type="predicted"/>
<gene>
    <name evidence="5" type="ORF">CCHLO57077_00014758</name>
</gene>
<evidence type="ECO:0000259" key="4">
    <source>
        <dbReference type="Pfam" id="PF01753"/>
    </source>
</evidence>
<keyword evidence="6" id="KW-1185">Reference proteome</keyword>
<protein>
    <recommendedName>
        <fullName evidence="4">MYND-type domain-containing protein</fullName>
    </recommendedName>
</protein>
<evidence type="ECO:0000256" key="1">
    <source>
        <dbReference type="ARBA" id="ARBA00022723"/>
    </source>
</evidence>
<evidence type="ECO:0000313" key="6">
    <source>
        <dbReference type="Proteomes" id="UP001160390"/>
    </source>
</evidence>
<evidence type="ECO:0000256" key="2">
    <source>
        <dbReference type="ARBA" id="ARBA00022771"/>
    </source>
</evidence>
<dbReference type="GO" id="GO:0008270">
    <property type="term" value="F:zinc ion binding"/>
    <property type="evidence" value="ECO:0007669"/>
    <property type="project" value="UniProtKB-KW"/>
</dbReference>
<reference evidence="5" key="1">
    <citation type="submission" date="2023-01" db="EMBL/GenBank/DDBJ databases">
        <authorList>
            <person name="Piombo E."/>
        </authorList>
    </citation>
    <scope>NUCLEOTIDE SEQUENCE</scope>
</reference>
<keyword evidence="2" id="KW-0863">Zinc-finger</keyword>
<accession>A0AA35PZD9</accession>
<dbReference type="SUPFAM" id="SSF144232">
    <property type="entry name" value="HIT/MYND zinc finger-like"/>
    <property type="match status" value="1"/>
</dbReference>
<dbReference type="InterPro" id="IPR002893">
    <property type="entry name" value="Znf_MYND"/>
</dbReference>
<dbReference type="Proteomes" id="UP001160390">
    <property type="component" value="Unassembled WGS sequence"/>
</dbReference>
<keyword evidence="1" id="KW-0479">Metal-binding</keyword>
<evidence type="ECO:0000256" key="3">
    <source>
        <dbReference type="ARBA" id="ARBA00022833"/>
    </source>
</evidence>
<keyword evidence="3" id="KW-0862">Zinc</keyword>
<dbReference type="Gene3D" id="6.10.140.2220">
    <property type="match status" value="1"/>
</dbReference>
<dbReference type="Pfam" id="PF01753">
    <property type="entry name" value="zf-MYND"/>
    <property type="match status" value="1"/>
</dbReference>
<feature type="domain" description="MYND-type" evidence="4">
    <location>
        <begin position="6"/>
        <end position="25"/>
    </location>
</feature>
<sequence length="293" mass="33123">MGSICTRYCSESCQKQHWSLHKPVCRDRRRLSRAVRLLSEVWDAFYTLTYEGFLTYTVEKHGFISSEDETDTLEDLVWTGGTIVRDFHRDVVPHGADEAVPNLAGTKRCMSRMSIFSIVPPITILRSLEVGPSYELRGQICRTAGAVLKEFLVLKHTGVLSLLSTLDAEAFSAQKLELVNRAISSIEETIHEITVVQGKGRWYVELKMVAPGKFATDRKVVDQESIAKKIAKAYFTPEEIKNLRSLTLGNPERLQETLVQGAYHRQKKHSCLGHEWRTMETSSVRRTASVAGH</sequence>
<name>A0AA35PZD9_9HYPO</name>